<keyword evidence="2" id="KW-1185">Reference proteome</keyword>
<organism evidence="1 2">
    <name type="scientific">Tanacetum coccineum</name>
    <dbReference type="NCBI Taxonomy" id="301880"/>
    <lineage>
        <taxon>Eukaryota</taxon>
        <taxon>Viridiplantae</taxon>
        <taxon>Streptophyta</taxon>
        <taxon>Embryophyta</taxon>
        <taxon>Tracheophyta</taxon>
        <taxon>Spermatophyta</taxon>
        <taxon>Magnoliopsida</taxon>
        <taxon>eudicotyledons</taxon>
        <taxon>Gunneridae</taxon>
        <taxon>Pentapetalae</taxon>
        <taxon>asterids</taxon>
        <taxon>campanulids</taxon>
        <taxon>Asterales</taxon>
        <taxon>Asteraceae</taxon>
        <taxon>Asteroideae</taxon>
        <taxon>Anthemideae</taxon>
        <taxon>Anthemidinae</taxon>
        <taxon>Tanacetum</taxon>
    </lineage>
</organism>
<dbReference type="Gene3D" id="1.25.10.10">
    <property type="entry name" value="Leucine-rich Repeat Variant"/>
    <property type="match status" value="1"/>
</dbReference>
<reference evidence="1" key="1">
    <citation type="journal article" date="2022" name="Int. J. Mol. Sci.">
        <title>Draft Genome of Tanacetum Coccineum: Genomic Comparison of Closely Related Tanacetum-Family Plants.</title>
        <authorList>
            <person name="Yamashiro T."/>
            <person name="Shiraishi A."/>
            <person name="Nakayama K."/>
            <person name="Satake H."/>
        </authorList>
    </citation>
    <scope>NUCLEOTIDE SEQUENCE</scope>
</reference>
<accession>A0ABQ5IHK0</accession>
<reference evidence="1" key="2">
    <citation type="submission" date="2022-01" db="EMBL/GenBank/DDBJ databases">
        <authorList>
            <person name="Yamashiro T."/>
            <person name="Shiraishi A."/>
            <person name="Satake H."/>
            <person name="Nakayama K."/>
        </authorList>
    </citation>
    <scope>NUCLEOTIDE SEQUENCE</scope>
</reference>
<evidence type="ECO:0000313" key="1">
    <source>
        <dbReference type="EMBL" id="GJT99648.1"/>
    </source>
</evidence>
<dbReference type="InterPro" id="IPR011989">
    <property type="entry name" value="ARM-like"/>
</dbReference>
<evidence type="ECO:0000313" key="2">
    <source>
        <dbReference type="Proteomes" id="UP001151760"/>
    </source>
</evidence>
<proteinExistence type="predicted"/>
<gene>
    <name evidence="1" type="ORF">Tco_1109987</name>
</gene>
<dbReference type="EMBL" id="BQNB010020789">
    <property type="protein sequence ID" value="GJT99648.1"/>
    <property type="molecule type" value="Genomic_DNA"/>
</dbReference>
<protein>
    <submittedName>
        <fullName evidence="1">Importin subunit beta-1</fullName>
    </submittedName>
</protein>
<comment type="caution">
    <text evidence="1">The sequence shown here is derived from an EMBL/GenBank/DDBJ whole genome shotgun (WGS) entry which is preliminary data.</text>
</comment>
<name>A0ABQ5IHK0_9ASTR</name>
<dbReference type="Proteomes" id="UP001151760">
    <property type="component" value="Unassembled WGS sequence"/>
</dbReference>
<sequence length="94" mass="10685">MNPTDGSNDVKLVATWALYNALSFTQEISITIWMEKDEEPVALQVIEFWSSISDEEIDILEYYGGDFTADSKIPCFYFIKQALPALVPMLLETL</sequence>